<evidence type="ECO:0000313" key="1">
    <source>
        <dbReference type="EMBL" id="PQJ15981.1"/>
    </source>
</evidence>
<proteinExistence type="predicted"/>
<evidence type="ECO:0000313" key="2">
    <source>
        <dbReference type="Proteomes" id="UP000239366"/>
    </source>
</evidence>
<dbReference type="EMBL" id="MQVX01000001">
    <property type="protein sequence ID" value="PQJ15981.1"/>
    <property type="molecule type" value="Genomic_DNA"/>
</dbReference>
<comment type="caution">
    <text evidence="1">The sequence shown here is derived from an EMBL/GenBank/DDBJ whole genome shotgun (WGS) entry which is preliminary data.</text>
</comment>
<reference evidence="2" key="1">
    <citation type="submission" date="2016-11" db="EMBL/GenBank/DDBJ databases">
        <title>Trade-off between light-utilization and light-protection in marine flavobacteria.</title>
        <authorList>
            <person name="Kumagai Y."/>
            <person name="Yoshizawa S."/>
            <person name="Kogure K."/>
        </authorList>
    </citation>
    <scope>NUCLEOTIDE SEQUENCE [LARGE SCALE GENOMIC DNA]</scope>
    <source>
        <strain evidence="2">SG-18</strain>
    </source>
</reference>
<dbReference type="Gene3D" id="3.90.930.1">
    <property type="match status" value="1"/>
</dbReference>
<dbReference type="AlphaFoldDB" id="A0A2S7T8S1"/>
<dbReference type="OrthoDB" id="9785122at2"/>
<protein>
    <recommendedName>
        <fullName evidence="3">Toxin-antitoxin system YwqK family antitoxin</fullName>
    </recommendedName>
</protein>
<dbReference type="InterPro" id="IPR011652">
    <property type="entry name" value="MORN_2"/>
</dbReference>
<name>A0A2S7T8S1_9FLAO</name>
<keyword evidence="2" id="KW-1185">Reference proteome</keyword>
<gene>
    <name evidence="1" type="ORF">BST99_09810</name>
</gene>
<sequence length="159" mass="18698">MKHFLSPLLLLLPFFHENGSIDVKRNFVGGVIQGKDYSYYANGQLAREYVTKNGWNEGEYRTYYEDGQLAETTGYLHGNYNGRNAEYYADGTLKLEINYTNDQKNGTEVAYYPNGKKKKWEKVYFLDSLQGWASFYKETGKLTRKEYYFNDYVEKVEQD</sequence>
<evidence type="ECO:0008006" key="3">
    <source>
        <dbReference type="Google" id="ProtNLM"/>
    </source>
</evidence>
<dbReference type="Pfam" id="PF07661">
    <property type="entry name" value="MORN_2"/>
    <property type="match status" value="4"/>
</dbReference>
<dbReference type="SUPFAM" id="SSF82185">
    <property type="entry name" value="Histone H3 K4-specific methyltransferase SET7/9 N-terminal domain"/>
    <property type="match status" value="1"/>
</dbReference>
<dbReference type="Proteomes" id="UP000239366">
    <property type="component" value="Unassembled WGS sequence"/>
</dbReference>
<dbReference type="RefSeq" id="WP_105001651.1">
    <property type="nucleotide sequence ID" value="NZ_MQVX01000001.1"/>
</dbReference>
<accession>A0A2S7T8S1</accession>
<organism evidence="1 2">
    <name type="scientific">Aureicoccus marinus</name>
    <dbReference type="NCBI Taxonomy" id="754435"/>
    <lineage>
        <taxon>Bacteria</taxon>
        <taxon>Pseudomonadati</taxon>
        <taxon>Bacteroidota</taxon>
        <taxon>Flavobacteriia</taxon>
        <taxon>Flavobacteriales</taxon>
        <taxon>Flavobacteriaceae</taxon>
        <taxon>Aureicoccus</taxon>
    </lineage>
</organism>